<proteinExistence type="predicted"/>
<evidence type="ECO:0008006" key="2">
    <source>
        <dbReference type="Google" id="ProtNLM"/>
    </source>
</evidence>
<reference evidence="1" key="1">
    <citation type="journal article" date="2019" name="Sci. Rep.">
        <title>Draft genome of Tanacetum cinerariifolium, the natural source of mosquito coil.</title>
        <authorList>
            <person name="Yamashiro T."/>
            <person name="Shiraishi A."/>
            <person name="Satake H."/>
            <person name="Nakayama K."/>
        </authorList>
    </citation>
    <scope>NUCLEOTIDE SEQUENCE</scope>
</reference>
<comment type="caution">
    <text evidence="1">The sequence shown here is derived from an EMBL/GenBank/DDBJ whole genome shotgun (WGS) entry which is preliminary data.</text>
</comment>
<gene>
    <name evidence="1" type="ORF">Tci_041233</name>
</gene>
<evidence type="ECO:0000313" key="1">
    <source>
        <dbReference type="EMBL" id="GEU69255.1"/>
    </source>
</evidence>
<dbReference type="EMBL" id="BKCJ010005902">
    <property type="protein sequence ID" value="GEU69255.1"/>
    <property type="molecule type" value="Genomic_DNA"/>
</dbReference>
<accession>A0A6L2MAE8</accession>
<sequence>MEEINNFQQNPDETPYQAWERFKELLMKCPQQYLMEMQEVILFYNGLEVSTTQILDPKGAIPTKTADDAKDHVKSISTTLEADTSPISRIRSSQYAVSAQQNSKLMFDSRQATISFLSRLNDYYCDKKGLYGPQSLDAYSYGATRIDDSLPRKEKDPGSVTLPCFALKMPMLT</sequence>
<dbReference type="AlphaFoldDB" id="A0A6L2MAE8"/>
<protein>
    <recommendedName>
        <fullName evidence="2">Retrotransposon gag domain-containing protein</fullName>
    </recommendedName>
</protein>
<name>A0A6L2MAE8_TANCI</name>
<organism evidence="1">
    <name type="scientific">Tanacetum cinerariifolium</name>
    <name type="common">Dalmatian daisy</name>
    <name type="synonym">Chrysanthemum cinerariifolium</name>
    <dbReference type="NCBI Taxonomy" id="118510"/>
    <lineage>
        <taxon>Eukaryota</taxon>
        <taxon>Viridiplantae</taxon>
        <taxon>Streptophyta</taxon>
        <taxon>Embryophyta</taxon>
        <taxon>Tracheophyta</taxon>
        <taxon>Spermatophyta</taxon>
        <taxon>Magnoliopsida</taxon>
        <taxon>eudicotyledons</taxon>
        <taxon>Gunneridae</taxon>
        <taxon>Pentapetalae</taxon>
        <taxon>asterids</taxon>
        <taxon>campanulids</taxon>
        <taxon>Asterales</taxon>
        <taxon>Asteraceae</taxon>
        <taxon>Asteroideae</taxon>
        <taxon>Anthemideae</taxon>
        <taxon>Anthemidinae</taxon>
        <taxon>Tanacetum</taxon>
    </lineage>
</organism>